<dbReference type="GeneTree" id="ENSGT00510000055172"/>
<protein>
    <submittedName>
        <fullName evidence="1">Uncharacterized protein</fullName>
    </submittedName>
</protein>
<dbReference type="Proteomes" id="UP000233040">
    <property type="component" value="Unassembled WGS sequence"/>
</dbReference>
<evidence type="ECO:0000313" key="1">
    <source>
        <dbReference type="Ensembl" id="ENSCCAP00000033522.1"/>
    </source>
</evidence>
<proteinExistence type="predicted"/>
<keyword evidence="2" id="KW-1185">Reference proteome</keyword>
<reference evidence="1" key="2">
    <citation type="submission" date="2025-09" db="UniProtKB">
        <authorList>
            <consortium name="Ensembl"/>
        </authorList>
    </citation>
    <scope>IDENTIFICATION</scope>
</reference>
<reference evidence="1" key="1">
    <citation type="submission" date="2025-08" db="UniProtKB">
        <authorList>
            <consortium name="Ensembl"/>
        </authorList>
    </citation>
    <scope>IDENTIFICATION</scope>
</reference>
<dbReference type="OMA" id="PCLHGAY"/>
<dbReference type="AlphaFoldDB" id="A0A2K5RZF1"/>
<accession>A0A2K5RZF1</accession>
<name>A0A2K5RZF1_CEBIM</name>
<sequence>SRCWNTEKNQTDKTPCLHGAYPQLRETVKNKSTHLKKLLMKQAPPWKDHLVFQPLHPTERKTQLWRWQSDLESTLSASPWPTGSNRDDVLNALAELCCGLSERITAASYAGVSIQGFSQIWVQDVFGLQNTERWSGTPVSTNQSRNISLLILGQLQNCAVGRSTIIDSLTEHLLGVRHCATCFPWGLPSSS</sequence>
<dbReference type="Ensembl" id="ENSCCAT00000051293.1">
    <property type="protein sequence ID" value="ENSCCAP00000033522.1"/>
    <property type="gene ID" value="ENSCCAG00000034771.1"/>
</dbReference>
<organism evidence="1 2">
    <name type="scientific">Cebus imitator</name>
    <name type="common">Panamanian white-faced capuchin</name>
    <name type="synonym">Cebus capucinus imitator</name>
    <dbReference type="NCBI Taxonomy" id="2715852"/>
    <lineage>
        <taxon>Eukaryota</taxon>
        <taxon>Metazoa</taxon>
        <taxon>Chordata</taxon>
        <taxon>Craniata</taxon>
        <taxon>Vertebrata</taxon>
        <taxon>Euteleostomi</taxon>
        <taxon>Mammalia</taxon>
        <taxon>Eutheria</taxon>
        <taxon>Euarchontoglires</taxon>
        <taxon>Primates</taxon>
        <taxon>Haplorrhini</taxon>
        <taxon>Platyrrhini</taxon>
        <taxon>Cebidae</taxon>
        <taxon>Cebinae</taxon>
        <taxon>Cebus</taxon>
    </lineage>
</organism>
<evidence type="ECO:0000313" key="2">
    <source>
        <dbReference type="Proteomes" id="UP000233040"/>
    </source>
</evidence>